<evidence type="ECO:0000256" key="1">
    <source>
        <dbReference type="SAM" id="Phobius"/>
    </source>
</evidence>
<sequence>MMNIQLKKSAKYLYHWSGKIISYWESGIIFLLIIALCLSVFCPLLQCGKSFDNRDWMLITQIILYIGILLLAKLLPKRLYQLIEGLQVSGILHFNKNQQDFLSGFKNSVYQFSQFGAITFALLIFTLFSMAEGKGFLYQDGLLHISATLVAVAAGIHIGRMVAFSTLASCIQRYSGKIQLIPGHPDGAGGFVEIGEFYFSQAIILVLPIMYLIIWILIIPIHEAHYLHWREPFFILALILMGLESLLLFIPLRAFQNLIKKKKIGC</sequence>
<feature type="transmembrane region" description="Helical" evidence="1">
    <location>
        <begin position="202"/>
        <end position="221"/>
    </location>
</feature>
<evidence type="ECO:0000313" key="3">
    <source>
        <dbReference type="Proteomes" id="UP000236724"/>
    </source>
</evidence>
<feature type="transmembrane region" description="Helical" evidence="1">
    <location>
        <begin position="21"/>
        <end position="46"/>
    </location>
</feature>
<keyword evidence="1" id="KW-0812">Transmembrane</keyword>
<proteinExistence type="predicted"/>
<evidence type="ECO:0000313" key="2">
    <source>
        <dbReference type="EMBL" id="SEH08892.1"/>
    </source>
</evidence>
<dbReference type="Proteomes" id="UP000236724">
    <property type="component" value="Unassembled WGS sequence"/>
</dbReference>
<gene>
    <name evidence="2" type="ORF">MBHS_04785</name>
</gene>
<dbReference type="EMBL" id="FMSV02000556">
    <property type="protein sequence ID" value="SEH08892.1"/>
    <property type="molecule type" value="Genomic_DNA"/>
</dbReference>
<feature type="transmembrane region" description="Helical" evidence="1">
    <location>
        <begin position="112"/>
        <end position="131"/>
    </location>
</feature>
<feature type="transmembrane region" description="Helical" evidence="1">
    <location>
        <begin position="233"/>
        <end position="255"/>
    </location>
</feature>
<feature type="transmembrane region" description="Helical" evidence="1">
    <location>
        <begin position="58"/>
        <end position="75"/>
    </location>
</feature>
<reference evidence="2 3" key="1">
    <citation type="submission" date="2016-10" db="EMBL/GenBank/DDBJ databases">
        <authorList>
            <person name="de Groot N.N."/>
        </authorList>
    </citation>
    <scope>NUCLEOTIDE SEQUENCE [LARGE SCALE GENOMIC DNA]</scope>
    <source>
        <strain evidence="2">MBHS1</strain>
    </source>
</reference>
<organism evidence="2 3">
    <name type="scientific">Candidatus Venteria ishoeyi</name>
    <dbReference type="NCBI Taxonomy" id="1899563"/>
    <lineage>
        <taxon>Bacteria</taxon>
        <taxon>Pseudomonadati</taxon>
        <taxon>Pseudomonadota</taxon>
        <taxon>Gammaproteobacteria</taxon>
        <taxon>Thiotrichales</taxon>
        <taxon>Thiotrichaceae</taxon>
        <taxon>Venteria</taxon>
    </lineage>
</organism>
<accession>A0A1H6FFP9</accession>
<dbReference type="AlphaFoldDB" id="A0A1H6FFP9"/>
<feature type="transmembrane region" description="Helical" evidence="1">
    <location>
        <begin position="143"/>
        <end position="163"/>
    </location>
</feature>
<name>A0A1H6FFP9_9GAMM</name>
<protein>
    <submittedName>
        <fullName evidence="2">Uncharacterized protein</fullName>
    </submittedName>
</protein>
<keyword evidence="3" id="KW-1185">Reference proteome</keyword>
<keyword evidence="1" id="KW-0472">Membrane</keyword>
<dbReference type="OrthoDB" id="256399at2"/>
<keyword evidence="1" id="KW-1133">Transmembrane helix</keyword>
<dbReference type="RefSeq" id="WP_146066911.1">
    <property type="nucleotide sequence ID" value="NZ_FMSV02000556.1"/>
</dbReference>